<protein>
    <submittedName>
        <fullName evidence="1">Uncharacterized protein</fullName>
    </submittedName>
</protein>
<proteinExistence type="predicted"/>
<dbReference type="EMBL" id="BMAO01030078">
    <property type="protein sequence ID" value="GFQ65565.1"/>
    <property type="molecule type" value="Genomic_DNA"/>
</dbReference>
<keyword evidence="2" id="KW-1185">Reference proteome</keyword>
<organism evidence="1 2">
    <name type="scientific">Trichonephila clavata</name>
    <name type="common">Joro spider</name>
    <name type="synonym">Nephila clavata</name>
    <dbReference type="NCBI Taxonomy" id="2740835"/>
    <lineage>
        <taxon>Eukaryota</taxon>
        <taxon>Metazoa</taxon>
        <taxon>Ecdysozoa</taxon>
        <taxon>Arthropoda</taxon>
        <taxon>Chelicerata</taxon>
        <taxon>Arachnida</taxon>
        <taxon>Araneae</taxon>
        <taxon>Araneomorphae</taxon>
        <taxon>Entelegynae</taxon>
        <taxon>Araneoidea</taxon>
        <taxon>Nephilidae</taxon>
        <taxon>Trichonephila</taxon>
    </lineage>
</organism>
<comment type="caution">
    <text evidence="1">The sequence shown here is derived from an EMBL/GenBank/DDBJ whole genome shotgun (WGS) entry which is preliminary data.</text>
</comment>
<evidence type="ECO:0000313" key="2">
    <source>
        <dbReference type="Proteomes" id="UP000887116"/>
    </source>
</evidence>
<name>A0A8X6HUN3_TRICU</name>
<reference evidence="1" key="1">
    <citation type="submission" date="2020-07" db="EMBL/GenBank/DDBJ databases">
        <title>Multicomponent nature underlies the extraordinary mechanical properties of spider dragline silk.</title>
        <authorList>
            <person name="Kono N."/>
            <person name="Nakamura H."/>
            <person name="Mori M."/>
            <person name="Yoshida Y."/>
            <person name="Ohtoshi R."/>
            <person name="Malay A.D."/>
            <person name="Moran D.A.P."/>
            <person name="Tomita M."/>
            <person name="Numata K."/>
            <person name="Arakawa K."/>
        </authorList>
    </citation>
    <scope>NUCLEOTIDE SEQUENCE</scope>
</reference>
<dbReference type="AlphaFoldDB" id="A0A8X6HUN3"/>
<dbReference type="Proteomes" id="UP000887116">
    <property type="component" value="Unassembled WGS sequence"/>
</dbReference>
<evidence type="ECO:0000313" key="1">
    <source>
        <dbReference type="EMBL" id="GFQ65565.1"/>
    </source>
</evidence>
<gene>
    <name evidence="1" type="ORF">TNCT_113811</name>
</gene>
<accession>A0A8X6HUN3</accession>
<sequence>MILVHDRAYPNIFYVLDYRTVSAFHRWSRYGGENTIRRLSASTHTAPNVLTSGSLLTLSNVSKLLTHLLVMKIVILPILCFETFSMRPNVFYDQGSKSLFLKHRNQSLHVVSDRALSP</sequence>